<dbReference type="PANTHER" id="PTHR11895:SF7">
    <property type="entry name" value="GLUTAMYL-TRNA(GLN) AMIDOTRANSFERASE SUBUNIT A, MITOCHONDRIAL"/>
    <property type="match status" value="1"/>
</dbReference>
<evidence type="ECO:0000256" key="1">
    <source>
        <dbReference type="ARBA" id="ARBA00009199"/>
    </source>
</evidence>
<dbReference type="EMBL" id="CP025612">
    <property type="protein sequence ID" value="AUN32657.1"/>
    <property type="molecule type" value="Genomic_DNA"/>
</dbReference>
<gene>
    <name evidence="2" type="ORF">C0V82_20265</name>
</gene>
<dbReference type="GO" id="GO:0003824">
    <property type="term" value="F:catalytic activity"/>
    <property type="evidence" value="ECO:0007669"/>
    <property type="project" value="InterPro"/>
</dbReference>
<dbReference type="SUPFAM" id="SSF75304">
    <property type="entry name" value="Amidase signature (AS) enzymes"/>
    <property type="match status" value="1"/>
</dbReference>
<reference evidence="2 3" key="1">
    <citation type="submission" date="2017-12" db="EMBL/GenBank/DDBJ databases">
        <title>Genomes of bacteria within cyanobacterial aggregates.</title>
        <authorList>
            <person name="Cai H."/>
        </authorList>
    </citation>
    <scope>NUCLEOTIDE SEQUENCE [LARGE SCALE GENOMIC DNA]</scope>
    <source>
        <strain evidence="2 3">TH16</strain>
    </source>
</reference>
<comment type="similarity">
    <text evidence="1">Belongs to the amidase family.</text>
</comment>
<dbReference type="InterPro" id="IPR000120">
    <property type="entry name" value="Amidase"/>
</dbReference>
<name>A0A2K9NHU1_9PROT</name>
<dbReference type="RefSeq" id="WP_102114190.1">
    <property type="nucleotide sequence ID" value="NZ_BMGN01000010.1"/>
</dbReference>
<dbReference type="Pfam" id="PF01425">
    <property type="entry name" value="Amidase"/>
    <property type="match status" value="1"/>
</dbReference>
<sequence>MMASDLQALSLLDAHDQAALVAKGEVPPDALVRAALERIAALNPTLNAVSHVAADYALNAAARSDRSAPMACVPYLLKASMEYPGFPWVSGSRACRDRVGRNRYPFAAAMDAAGLIPVGMSTMPEFGLIGSGEALVYGPTRNPWDLTRGAGGSSSGAAAAVAAGLVPFATGSDGGGSIRIPASHCGIIGFKPSRNWNLRTRAVSLIDDLLASDGLYGRSMRDTVWAAQTLRMQKPGRLALDRPLRIAVSLSGLDGQLPEPDIVAMIGQSARLCADLGHKVENRELPLDLAALNRAFDILWSYGAGEVADIFQAKLGTAASDLLEPWTMGLAQRRRDIAPDDLAGALSAIGRIDLHLARFWEEFDMVLSPVAGSTAPKLGVLAPDRAFDALWRDHFRHVNHTQLQNMAGYPGLSLPLFEGAEGMPAGAMFWTGHGGDDLLLALGTSLEAAHPWAHRRPPVA</sequence>
<evidence type="ECO:0000313" key="3">
    <source>
        <dbReference type="Proteomes" id="UP000234752"/>
    </source>
</evidence>
<dbReference type="KEGG" id="ncb:C0V82_20265"/>
<dbReference type="Gene3D" id="3.90.1300.10">
    <property type="entry name" value="Amidase signature (AS) domain"/>
    <property type="match status" value="1"/>
</dbReference>
<protein>
    <submittedName>
        <fullName evidence="2">Uncharacterized protein</fullName>
    </submittedName>
</protein>
<dbReference type="PANTHER" id="PTHR11895">
    <property type="entry name" value="TRANSAMIDASE"/>
    <property type="match status" value="1"/>
</dbReference>
<proteinExistence type="inferred from homology"/>
<dbReference type="InterPro" id="IPR023631">
    <property type="entry name" value="Amidase_dom"/>
</dbReference>
<dbReference type="Proteomes" id="UP000234752">
    <property type="component" value="Chromosome eg_2"/>
</dbReference>
<dbReference type="PROSITE" id="PS00571">
    <property type="entry name" value="AMIDASES"/>
    <property type="match status" value="1"/>
</dbReference>
<keyword evidence="3" id="KW-1185">Reference proteome</keyword>
<dbReference type="AlphaFoldDB" id="A0A2K9NHU1"/>
<dbReference type="InterPro" id="IPR036928">
    <property type="entry name" value="AS_sf"/>
</dbReference>
<accession>A0A2K9NHU1</accession>
<evidence type="ECO:0000313" key="2">
    <source>
        <dbReference type="EMBL" id="AUN32657.1"/>
    </source>
</evidence>
<organism evidence="2 3">
    <name type="scientific">Niveispirillum cyanobacteriorum</name>
    <dbReference type="NCBI Taxonomy" id="1612173"/>
    <lineage>
        <taxon>Bacteria</taxon>
        <taxon>Pseudomonadati</taxon>
        <taxon>Pseudomonadota</taxon>
        <taxon>Alphaproteobacteria</taxon>
        <taxon>Rhodospirillales</taxon>
        <taxon>Azospirillaceae</taxon>
        <taxon>Niveispirillum</taxon>
    </lineage>
</organism>
<dbReference type="OrthoDB" id="7245165at2"/>
<dbReference type="InterPro" id="IPR020556">
    <property type="entry name" value="Amidase_CS"/>
</dbReference>